<comment type="caution">
    <text evidence="2">The sequence shown here is derived from an EMBL/GenBank/DDBJ whole genome shotgun (WGS) entry which is preliminary data.</text>
</comment>
<dbReference type="InterPro" id="IPR020936">
    <property type="entry name" value="TrhO"/>
</dbReference>
<dbReference type="Gene3D" id="3.40.250.10">
    <property type="entry name" value="Rhodanese-like domain"/>
    <property type="match status" value="1"/>
</dbReference>
<feature type="domain" description="Rhodanese" evidence="1">
    <location>
        <begin position="32"/>
        <end position="80"/>
    </location>
</feature>
<evidence type="ECO:0000259" key="1">
    <source>
        <dbReference type="PROSITE" id="PS50206"/>
    </source>
</evidence>
<reference evidence="2" key="1">
    <citation type="submission" date="2021-02" db="EMBL/GenBank/DDBJ databases">
        <authorList>
            <person name="Dougan E. K."/>
            <person name="Rhodes N."/>
            <person name="Thang M."/>
            <person name="Chan C."/>
        </authorList>
    </citation>
    <scope>NUCLEOTIDE SEQUENCE</scope>
</reference>
<dbReference type="SUPFAM" id="SSF52821">
    <property type="entry name" value="Rhodanese/Cell cycle control phosphatase"/>
    <property type="match status" value="1"/>
</dbReference>
<sequence>WEMGHFALADQPAAVEYAATTTASMGLEAESKDIPVYMYCTGGIRCEFLGAALRRKGYQNVYRLKGGVHHYGNTVGAEGWE</sequence>
<dbReference type="Proteomes" id="UP000626109">
    <property type="component" value="Unassembled WGS sequence"/>
</dbReference>
<dbReference type="PANTHER" id="PTHR43268:SF3">
    <property type="entry name" value="RHODANESE-LIKE DOMAIN-CONTAINING PROTEIN 7-RELATED"/>
    <property type="match status" value="1"/>
</dbReference>
<dbReference type="PROSITE" id="PS50206">
    <property type="entry name" value="RHODANESE_3"/>
    <property type="match status" value="1"/>
</dbReference>
<name>A0A813L3L7_POLGL</name>
<dbReference type="AlphaFoldDB" id="A0A813L3L7"/>
<dbReference type="InterPro" id="IPR001763">
    <property type="entry name" value="Rhodanese-like_dom"/>
</dbReference>
<dbReference type="PANTHER" id="PTHR43268">
    <property type="entry name" value="THIOSULFATE SULFURTRANSFERASE/RHODANESE-LIKE DOMAIN-CONTAINING PROTEIN 2"/>
    <property type="match status" value="1"/>
</dbReference>
<gene>
    <name evidence="2" type="ORF">PGLA2088_LOCUS40943</name>
</gene>
<dbReference type="Pfam" id="PF00581">
    <property type="entry name" value="Rhodanese"/>
    <property type="match status" value="1"/>
</dbReference>
<feature type="non-terminal residue" evidence="2">
    <location>
        <position position="81"/>
    </location>
</feature>
<proteinExistence type="predicted"/>
<protein>
    <recommendedName>
        <fullName evidence="1">Rhodanese domain-containing protein</fullName>
    </recommendedName>
</protein>
<dbReference type="InterPro" id="IPR036873">
    <property type="entry name" value="Rhodanese-like_dom_sf"/>
</dbReference>
<accession>A0A813L3L7</accession>
<evidence type="ECO:0000313" key="2">
    <source>
        <dbReference type="EMBL" id="CAE8719877.1"/>
    </source>
</evidence>
<organism evidence="2 3">
    <name type="scientific">Polarella glacialis</name>
    <name type="common">Dinoflagellate</name>
    <dbReference type="NCBI Taxonomy" id="89957"/>
    <lineage>
        <taxon>Eukaryota</taxon>
        <taxon>Sar</taxon>
        <taxon>Alveolata</taxon>
        <taxon>Dinophyceae</taxon>
        <taxon>Suessiales</taxon>
        <taxon>Suessiaceae</taxon>
        <taxon>Polarella</taxon>
    </lineage>
</organism>
<dbReference type="EMBL" id="CAJNNW010033667">
    <property type="protein sequence ID" value="CAE8719877.1"/>
    <property type="molecule type" value="Genomic_DNA"/>
</dbReference>
<feature type="non-terminal residue" evidence="2">
    <location>
        <position position="1"/>
    </location>
</feature>
<evidence type="ECO:0000313" key="3">
    <source>
        <dbReference type="Proteomes" id="UP000626109"/>
    </source>
</evidence>